<dbReference type="Gene3D" id="3.30.360.10">
    <property type="entry name" value="Dihydrodipicolinate Reductase, domain 2"/>
    <property type="match status" value="1"/>
</dbReference>
<evidence type="ECO:0000256" key="1">
    <source>
        <dbReference type="ARBA" id="ARBA00007406"/>
    </source>
</evidence>
<feature type="active site" description="Nucleophile" evidence="4">
    <location>
        <position position="152"/>
    </location>
</feature>
<keyword evidence="3 9" id="KW-0560">Oxidoreductase</keyword>
<feature type="binding site" evidence="5">
    <location>
        <position position="233"/>
    </location>
    <ligand>
        <name>D-glyceraldehyde 3-phosphate</name>
        <dbReference type="ChEBI" id="CHEBI:59776"/>
    </ligand>
</feature>
<dbReference type="InterPro" id="IPR036291">
    <property type="entry name" value="NAD(P)-bd_dom_sf"/>
</dbReference>
<dbReference type="InterPro" id="IPR020830">
    <property type="entry name" value="GlycerAld_3-P_DH_AS"/>
</dbReference>
<dbReference type="InterPro" id="IPR020831">
    <property type="entry name" value="GlycerAld/Erythrose_P_DH"/>
</dbReference>
<feature type="binding site" evidence="5">
    <location>
        <begin position="210"/>
        <end position="211"/>
    </location>
    <ligand>
        <name>D-glyceraldehyde 3-phosphate</name>
        <dbReference type="ChEBI" id="CHEBI:59776"/>
    </ligand>
</feature>
<dbReference type="PANTHER" id="PTHR43148">
    <property type="entry name" value="GLYCERALDEHYDE-3-PHOSPHATE DEHYDROGENASE 2"/>
    <property type="match status" value="1"/>
</dbReference>
<dbReference type="CDD" id="cd05214">
    <property type="entry name" value="GAPDH_I_N"/>
    <property type="match status" value="1"/>
</dbReference>
<comment type="subunit">
    <text evidence="2">Homotetramer.</text>
</comment>
<gene>
    <name evidence="11" type="primary">gap</name>
    <name evidence="11" type="ORF">ENK44_02880</name>
</gene>
<feature type="binding site" evidence="6">
    <location>
        <position position="315"/>
    </location>
    <ligand>
        <name>NAD(+)</name>
        <dbReference type="ChEBI" id="CHEBI:57540"/>
    </ligand>
</feature>
<protein>
    <recommendedName>
        <fullName evidence="9">Glyceraldehyde-3-phosphate dehydrogenase</fullName>
        <ecNumber evidence="9">1.2.1.-</ecNumber>
    </recommendedName>
</protein>
<evidence type="ECO:0000256" key="3">
    <source>
        <dbReference type="ARBA" id="ARBA00023002"/>
    </source>
</evidence>
<comment type="similarity">
    <text evidence="1 8">Belongs to the glyceraldehyde-3-phosphate dehydrogenase family.</text>
</comment>
<feature type="binding site" evidence="5">
    <location>
        <position position="182"/>
    </location>
    <ligand>
        <name>D-glyceraldehyde 3-phosphate</name>
        <dbReference type="ChEBI" id="CHEBI:59776"/>
    </ligand>
</feature>
<reference evidence="11" key="1">
    <citation type="journal article" date="2020" name="mSystems">
        <title>Genome- and Community-Level Interaction Insights into Carbon Utilization and Element Cycling Functions of Hydrothermarchaeota in Hydrothermal Sediment.</title>
        <authorList>
            <person name="Zhou Z."/>
            <person name="Liu Y."/>
            <person name="Xu W."/>
            <person name="Pan J."/>
            <person name="Luo Z.H."/>
            <person name="Li M."/>
        </authorList>
    </citation>
    <scope>NUCLEOTIDE SEQUENCE [LARGE SCALE GENOMIC DNA]</scope>
    <source>
        <strain evidence="11">HyVt-577</strain>
    </source>
</reference>
<dbReference type="SMART" id="SM00846">
    <property type="entry name" value="Gp_dh_N"/>
    <property type="match status" value="1"/>
</dbReference>
<dbReference type="PROSITE" id="PS00071">
    <property type="entry name" value="GAPDH"/>
    <property type="match status" value="1"/>
</dbReference>
<evidence type="ECO:0000256" key="5">
    <source>
        <dbReference type="PIRSR" id="PIRSR000149-2"/>
    </source>
</evidence>
<feature type="site" description="Activates thiol group during catalysis" evidence="7">
    <location>
        <position position="179"/>
    </location>
</feature>
<proteinExistence type="inferred from homology"/>
<dbReference type="Gene3D" id="3.40.50.720">
    <property type="entry name" value="NAD(P)-binding Rossmann-like Domain"/>
    <property type="match status" value="1"/>
</dbReference>
<dbReference type="Proteomes" id="UP000885779">
    <property type="component" value="Unassembled WGS sequence"/>
</dbReference>
<dbReference type="InterPro" id="IPR020828">
    <property type="entry name" value="GlycerAld_3-P_DH_NAD(P)-bd"/>
</dbReference>
<dbReference type="GO" id="GO:0050661">
    <property type="term" value="F:NADP binding"/>
    <property type="evidence" value="ECO:0007669"/>
    <property type="project" value="InterPro"/>
</dbReference>
<dbReference type="PRINTS" id="PR00078">
    <property type="entry name" value="G3PDHDRGNASE"/>
</dbReference>
<dbReference type="GO" id="GO:0016620">
    <property type="term" value="F:oxidoreductase activity, acting on the aldehyde or oxo group of donors, NAD or NADP as acceptor"/>
    <property type="evidence" value="ECO:0007669"/>
    <property type="project" value="InterPro"/>
</dbReference>
<evidence type="ECO:0000256" key="2">
    <source>
        <dbReference type="ARBA" id="ARBA00011881"/>
    </source>
</evidence>
<feature type="binding site" evidence="6">
    <location>
        <position position="120"/>
    </location>
    <ligand>
        <name>NAD(+)</name>
        <dbReference type="ChEBI" id="CHEBI:57540"/>
    </ligand>
</feature>
<evidence type="ECO:0000256" key="7">
    <source>
        <dbReference type="PIRSR" id="PIRSR000149-4"/>
    </source>
</evidence>
<feature type="binding site" evidence="6">
    <location>
        <position position="34"/>
    </location>
    <ligand>
        <name>NAD(+)</name>
        <dbReference type="ChEBI" id="CHEBI:57540"/>
    </ligand>
</feature>
<evidence type="ECO:0000256" key="4">
    <source>
        <dbReference type="PIRSR" id="PIRSR000149-1"/>
    </source>
</evidence>
<dbReference type="AlphaFoldDB" id="A0A7V4U0H7"/>
<comment type="caution">
    <text evidence="11">The sequence shown here is derived from an EMBL/GenBank/DDBJ whole genome shotgun (WGS) entry which is preliminary data.</text>
</comment>
<dbReference type="GO" id="GO:0006006">
    <property type="term" value="P:glucose metabolic process"/>
    <property type="evidence" value="ECO:0007669"/>
    <property type="project" value="InterPro"/>
</dbReference>
<dbReference type="EMBL" id="DRQG01000024">
    <property type="protein sequence ID" value="HGY54624.1"/>
    <property type="molecule type" value="Genomic_DNA"/>
</dbReference>
<dbReference type="SUPFAM" id="SSF55347">
    <property type="entry name" value="Glyceraldehyde-3-phosphate dehydrogenase-like, C-terminal domain"/>
    <property type="match status" value="1"/>
</dbReference>
<dbReference type="CDD" id="cd18126">
    <property type="entry name" value="GAPDH_I_C"/>
    <property type="match status" value="1"/>
</dbReference>
<keyword evidence="6" id="KW-0520">NAD</keyword>
<accession>A0A7V4U0H7</accession>
<evidence type="ECO:0000259" key="10">
    <source>
        <dbReference type="SMART" id="SM00846"/>
    </source>
</evidence>
<dbReference type="Pfam" id="PF00044">
    <property type="entry name" value="Gp_dh_N"/>
    <property type="match status" value="1"/>
</dbReference>
<dbReference type="GO" id="GO:0051287">
    <property type="term" value="F:NAD binding"/>
    <property type="evidence" value="ECO:0007669"/>
    <property type="project" value="InterPro"/>
</dbReference>
<dbReference type="SUPFAM" id="SSF51735">
    <property type="entry name" value="NAD(P)-binding Rossmann-fold domains"/>
    <property type="match status" value="1"/>
</dbReference>
<evidence type="ECO:0000256" key="8">
    <source>
        <dbReference type="RuleBase" id="RU000397"/>
    </source>
</evidence>
<dbReference type="FunFam" id="3.40.50.720:FF:000001">
    <property type="entry name" value="Glyceraldehyde-3-phosphate dehydrogenase"/>
    <property type="match status" value="1"/>
</dbReference>
<dbReference type="InterPro" id="IPR020829">
    <property type="entry name" value="GlycerAld_3-P_DH_cat"/>
</dbReference>
<evidence type="ECO:0000256" key="9">
    <source>
        <dbReference type="RuleBase" id="RU361160"/>
    </source>
</evidence>
<dbReference type="Pfam" id="PF02800">
    <property type="entry name" value="Gp_dh_C"/>
    <property type="match status" value="1"/>
</dbReference>
<feature type="binding site" evidence="6">
    <location>
        <begin position="12"/>
        <end position="13"/>
    </location>
    <ligand>
        <name>NAD(+)</name>
        <dbReference type="ChEBI" id="CHEBI:57540"/>
    </ligand>
</feature>
<dbReference type="EC" id="1.2.1.-" evidence="9"/>
<dbReference type="InterPro" id="IPR006424">
    <property type="entry name" value="Glyceraldehyde-3-P_DH_1"/>
</dbReference>
<keyword evidence="6" id="KW-0547">Nucleotide-binding</keyword>
<dbReference type="FunFam" id="3.30.360.10:FF:000002">
    <property type="entry name" value="Glyceraldehyde-3-phosphate dehydrogenase"/>
    <property type="match status" value="1"/>
</dbReference>
<evidence type="ECO:0000313" key="11">
    <source>
        <dbReference type="EMBL" id="HGY54624.1"/>
    </source>
</evidence>
<evidence type="ECO:0000256" key="6">
    <source>
        <dbReference type="PIRSR" id="PIRSR000149-3"/>
    </source>
</evidence>
<dbReference type="NCBIfam" id="TIGR01534">
    <property type="entry name" value="GAPDH-I"/>
    <property type="match status" value="1"/>
</dbReference>
<sequence>MSVRVAINGFGRIGRLVFKASQLKTDMEIVAINDLTDSKTLAHLLKYDSVHGRYPAPVRAEGEYIYAGDAKVKVLAERDPSALPWGDLGVDVVVESTGVFRKRAQIENHIKAGARKVVLTVPAKDEIDNTVVLGVNDATLNKDNVIVSNASCTTNCLAPIAKVLNDSFGIKRGLMTTIHAYTNDQRILDLPHSDLRRARAAAVSMIPTTTGAARAVGKVIPELNGKLDGMAIRVPTSDGSLVDLVAELNRDVTVEEVNKAMKDAAEGPMKGILEYCVDPIVSIDIVGNDHSSIFDSLSTTVMNGNFVKVLSWYDNEWGYSNRVVDLIQRIAAL</sequence>
<name>A0A7V4U0H7_CALAY</name>
<feature type="domain" description="Glyceraldehyde 3-phosphate dehydrogenase NAD(P) binding" evidence="10">
    <location>
        <begin position="3"/>
        <end position="152"/>
    </location>
</feature>
<feature type="binding site" evidence="6">
    <location>
        <position position="78"/>
    </location>
    <ligand>
        <name>NAD(+)</name>
        <dbReference type="ChEBI" id="CHEBI:57540"/>
    </ligand>
</feature>
<organism evidence="11">
    <name type="scientific">Caldithrix abyssi</name>
    <dbReference type="NCBI Taxonomy" id="187145"/>
    <lineage>
        <taxon>Bacteria</taxon>
        <taxon>Pseudomonadati</taxon>
        <taxon>Calditrichota</taxon>
        <taxon>Calditrichia</taxon>
        <taxon>Calditrichales</taxon>
        <taxon>Calditrichaceae</taxon>
        <taxon>Caldithrix</taxon>
    </lineage>
</organism>
<feature type="binding site" evidence="5">
    <location>
        <begin position="151"/>
        <end position="153"/>
    </location>
    <ligand>
        <name>D-glyceraldehyde 3-phosphate</name>
        <dbReference type="ChEBI" id="CHEBI:59776"/>
    </ligand>
</feature>
<dbReference type="PIRSF" id="PIRSF000149">
    <property type="entry name" value="GAP_DH"/>
    <property type="match status" value="1"/>
</dbReference>